<dbReference type="PROSITE" id="PS51007">
    <property type="entry name" value="CYTC"/>
    <property type="match status" value="1"/>
</dbReference>
<evidence type="ECO:0000313" key="7">
    <source>
        <dbReference type="Proteomes" id="UP001172083"/>
    </source>
</evidence>
<feature type="transmembrane region" description="Helical" evidence="4">
    <location>
        <begin position="109"/>
        <end position="127"/>
    </location>
</feature>
<dbReference type="PANTHER" id="PTHR35889">
    <property type="entry name" value="CYCLOINULO-OLIGOSACCHARIDE FRUCTANOTRANSFERASE-RELATED"/>
    <property type="match status" value="1"/>
</dbReference>
<evidence type="ECO:0000256" key="2">
    <source>
        <dbReference type="ARBA" id="ARBA00023004"/>
    </source>
</evidence>
<keyword evidence="3" id="KW-0349">Heme</keyword>
<evidence type="ECO:0000256" key="3">
    <source>
        <dbReference type="PROSITE-ProRule" id="PRU00433"/>
    </source>
</evidence>
<dbReference type="Gene3D" id="3.80.10.10">
    <property type="entry name" value="Ribonuclease Inhibitor"/>
    <property type="match status" value="1"/>
</dbReference>
<feature type="transmembrane region" description="Helical" evidence="4">
    <location>
        <begin position="45"/>
        <end position="66"/>
    </location>
</feature>
<keyword evidence="7" id="KW-1185">Reference proteome</keyword>
<dbReference type="Pfam" id="PF13290">
    <property type="entry name" value="CHB_HEX_C_1"/>
    <property type="match status" value="1"/>
</dbReference>
<dbReference type="EMBL" id="JAUJEB010000009">
    <property type="protein sequence ID" value="MDN5216437.1"/>
    <property type="molecule type" value="Genomic_DNA"/>
</dbReference>
<dbReference type="InterPro" id="IPR059177">
    <property type="entry name" value="GH29D-like_dom"/>
</dbReference>
<keyword evidence="2 3" id="KW-0408">Iron</keyword>
<dbReference type="InterPro" id="IPR032675">
    <property type="entry name" value="LRR_dom_sf"/>
</dbReference>
<protein>
    <submittedName>
        <fullName evidence="6">FN3 associated domain-containing protein</fullName>
    </submittedName>
</protein>
<dbReference type="SUPFAM" id="SSF52047">
    <property type="entry name" value="RNI-like"/>
    <property type="match status" value="1"/>
</dbReference>
<name>A0ABT8LHP0_9BACT</name>
<dbReference type="InterPro" id="IPR009056">
    <property type="entry name" value="Cyt_c-like_dom"/>
</dbReference>
<keyword evidence="4" id="KW-1133">Transmembrane helix</keyword>
<sequence>MATLEKIISHFVFFLLCLLTFLLIFEAQVTIPFWLQPLGRMHPLMLHFPIVLIVLLVFLDLFRSHLEPASYEKIRKALLGFTAVTTSAAAIMGFFLSLEEDSTSSLMDLHKWIGVSVSYLVYLLLLIDKKILWYKITLYTSFVTLFFAGHFGAGLTHGTDFLTEPIARAQKKKITEATPIFEAFVDPILEAKCKSCHNAQKHKGALDMSTFALMNKGGENGPIWVEGNTAESELIIRALLPLEHEDHMPPEGKSQLSASELALLKSWIGAGADPEVSLKQLNPADSLFMLANQRMKSMEEEAPKARNDFDFASEELVSSLNNPYRTVTQETPLSPALDVNIYVKTAYKPEYLTELKKVKDQIVSLNLAYMPIKDEDMNIIANFGNLEELKLNNTEVSNAALTYLKNCTRLESLSLSGTAVDIGISEHLGALPAIKDVYLWNTGIDDGELTDLKNQWPEISFYHGYSANQESPIRLTAPLLKNKNKILAQGEKVVLEHKMPGVSIRYTTDGSDPDSISSALYESPIEVQSFTSVKTIAYKEGWLTSEARVYEFFVEGQPPVTAELINSPHNKYKGKGATSLIDLEKGNATGFNSKSWLGYQDKPLAVWVDFGENPPTLKQLVLSYGMNMGQYIMPPVQVEVWGGNDRQNIKLLKRIVPNQPAEYQPDGVMGIAMPMPASDFRYYQVKAFPMKKLPAWHSGKGEPGWVFVDELFFY</sequence>
<reference evidence="6" key="1">
    <citation type="submission" date="2023-06" db="EMBL/GenBank/DDBJ databases">
        <title>Genomic of Agaribacillus aureum.</title>
        <authorList>
            <person name="Wang G."/>
        </authorList>
    </citation>
    <scope>NUCLEOTIDE SEQUENCE</scope>
    <source>
        <strain evidence="6">BMA12</strain>
    </source>
</reference>
<evidence type="ECO:0000259" key="5">
    <source>
        <dbReference type="PROSITE" id="PS51007"/>
    </source>
</evidence>
<dbReference type="Proteomes" id="UP001172083">
    <property type="component" value="Unassembled WGS sequence"/>
</dbReference>
<dbReference type="RefSeq" id="WP_346761775.1">
    <property type="nucleotide sequence ID" value="NZ_JAUJEB010000009.1"/>
</dbReference>
<accession>A0ABT8LHP0</accession>
<dbReference type="PANTHER" id="PTHR35889:SF3">
    <property type="entry name" value="F-BOX DOMAIN-CONTAINING PROTEIN"/>
    <property type="match status" value="1"/>
</dbReference>
<keyword evidence="4" id="KW-0472">Membrane</keyword>
<organism evidence="6 7">
    <name type="scientific">Agaribacillus aureus</name>
    <dbReference type="NCBI Taxonomy" id="3051825"/>
    <lineage>
        <taxon>Bacteria</taxon>
        <taxon>Pseudomonadati</taxon>
        <taxon>Bacteroidota</taxon>
        <taxon>Cytophagia</taxon>
        <taxon>Cytophagales</taxon>
        <taxon>Splendidivirgaceae</taxon>
        <taxon>Agaribacillus</taxon>
    </lineage>
</organism>
<evidence type="ECO:0000256" key="1">
    <source>
        <dbReference type="ARBA" id="ARBA00022723"/>
    </source>
</evidence>
<evidence type="ECO:0000313" key="6">
    <source>
        <dbReference type="EMBL" id="MDN5216437.1"/>
    </source>
</evidence>
<dbReference type="Pfam" id="PF07635">
    <property type="entry name" value="PSCyt1"/>
    <property type="match status" value="1"/>
</dbReference>
<proteinExistence type="predicted"/>
<evidence type="ECO:0000256" key="4">
    <source>
        <dbReference type="SAM" id="Phobius"/>
    </source>
</evidence>
<feature type="domain" description="Cytochrome c" evidence="5">
    <location>
        <begin position="172"/>
        <end position="272"/>
    </location>
</feature>
<feature type="transmembrane region" description="Helical" evidence="4">
    <location>
        <begin position="136"/>
        <end position="155"/>
    </location>
</feature>
<keyword evidence="4" id="KW-0812">Transmembrane</keyword>
<feature type="transmembrane region" description="Helical" evidence="4">
    <location>
        <begin position="7"/>
        <end position="25"/>
    </location>
</feature>
<dbReference type="InterPro" id="IPR011429">
    <property type="entry name" value="Cyt_c_Planctomycete-type"/>
</dbReference>
<keyword evidence="1 3" id="KW-0479">Metal-binding</keyword>
<comment type="caution">
    <text evidence="6">The sequence shown here is derived from an EMBL/GenBank/DDBJ whole genome shotgun (WGS) entry which is preliminary data.</text>
</comment>
<gene>
    <name evidence="6" type="ORF">QQ020_30495</name>
</gene>
<feature type="transmembrane region" description="Helical" evidence="4">
    <location>
        <begin position="78"/>
        <end position="97"/>
    </location>
</feature>